<sequence length="159" mass="18427">MSTDIVRAGVVILAHAIKKELKIKEKQKLRHRKVWVKSWIERRHKYGASSSLLKELKEEDPVAYRNILRLDCTHFDDLLEMVHGVLKKDDTKMRMAIPVATKLEITLRYLATGDSFKSLEYLFRIPESTISKFLPEVLTAISRALLPFIEVSENQFTTT</sequence>
<dbReference type="EMBL" id="CAKOFQ010007165">
    <property type="protein sequence ID" value="CAH1993088.1"/>
    <property type="molecule type" value="Genomic_DNA"/>
</dbReference>
<organism evidence="1 2">
    <name type="scientific">Acanthoscelides obtectus</name>
    <name type="common">Bean weevil</name>
    <name type="synonym">Bruchus obtectus</name>
    <dbReference type="NCBI Taxonomy" id="200917"/>
    <lineage>
        <taxon>Eukaryota</taxon>
        <taxon>Metazoa</taxon>
        <taxon>Ecdysozoa</taxon>
        <taxon>Arthropoda</taxon>
        <taxon>Hexapoda</taxon>
        <taxon>Insecta</taxon>
        <taxon>Pterygota</taxon>
        <taxon>Neoptera</taxon>
        <taxon>Endopterygota</taxon>
        <taxon>Coleoptera</taxon>
        <taxon>Polyphaga</taxon>
        <taxon>Cucujiformia</taxon>
        <taxon>Chrysomeloidea</taxon>
        <taxon>Chrysomelidae</taxon>
        <taxon>Bruchinae</taxon>
        <taxon>Bruchini</taxon>
        <taxon>Acanthoscelides</taxon>
    </lineage>
</organism>
<proteinExistence type="predicted"/>
<evidence type="ECO:0008006" key="3">
    <source>
        <dbReference type="Google" id="ProtNLM"/>
    </source>
</evidence>
<dbReference type="AlphaFoldDB" id="A0A9P0PNP6"/>
<keyword evidence="2" id="KW-1185">Reference proteome</keyword>
<name>A0A9P0PNP6_ACAOB</name>
<dbReference type="Proteomes" id="UP001152888">
    <property type="component" value="Unassembled WGS sequence"/>
</dbReference>
<protein>
    <recommendedName>
        <fullName evidence="3">Protein ANTAGONIST OF LIKE HETEROCHROMATIN PROTEIN 1-like</fullName>
    </recommendedName>
</protein>
<comment type="caution">
    <text evidence="1">The sequence shown here is derived from an EMBL/GenBank/DDBJ whole genome shotgun (WGS) entry which is preliminary data.</text>
</comment>
<dbReference type="OrthoDB" id="8192237at2759"/>
<reference evidence="1" key="1">
    <citation type="submission" date="2022-03" db="EMBL/GenBank/DDBJ databases">
        <authorList>
            <person name="Sayadi A."/>
        </authorList>
    </citation>
    <scope>NUCLEOTIDE SEQUENCE</scope>
</reference>
<evidence type="ECO:0000313" key="1">
    <source>
        <dbReference type="EMBL" id="CAH1993088.1"/>
    </source>
</evidence>
<accession>A0A9P0PNP6</accession>
<gene>
    <name evidence="1" type="ORF">ACAOBT_LOCUS21283</name>
</gene>
<evidence type="ECO:0000313" key="2">
    <source>
        <dbReference type="Proteomes" id="UP001152888"/>
    </source>
</evidence>